<evidence type="ECO:0000256" key="6">
    <source>
        <dbReference type="HAMAP-Rule" id="MF_00362"/>
    </source>
</evidence>
<evidence type="ECO:0000256" key="1">
    <source>
        <dbReference type="ARBA" id="ARBA00002633"/>
    </source>
</evidence>
<evidence type="ECO:0000256" key="4">
    <source>
        <dbReference type="ARBA" id="ARBA00023274"/>
    </source>
</evidence>
<dbReference type="InterPro" id="IPR043141">
    <property type="entry name" value="Ribosomal_uL10-like_sf"/>
</dbReference>
<dbReference type="CDD" id="cd05797">
    <property type="entry name" value="Ribosomal_L10"/>
    <property type="match status" value="1"/>
</dbReference>
<evidence type="ECO:0000256" key="3">
    <source>
        <dbReference type="ARBA" id="ARBA00022980"/>
    </source>
</evidence>
<dbReference type="InterPro" id="IPR022973">
    <property type="entry name" value="Ribosomal_uL10_bac"/>
</dbReference>
<comment type="similarity">
    <text evidence="2 6">Belongs to the universal ribosomal protein uL10 family.</text>
</comment>
<dbReference type="PANTHER" id="PTHR11560">
    <property type="entry name" value="39S RIBOSOMAL PROTEIN L10, MITOCHONDRIAL"/>
    <property type="match status" value="1"/>
</dbReference>
<dbReference type="HAMAP" id="MF_00362">
    <property type="entry name" value="Ribosomal_uL10"/>
    <property type="match status" value="1"/>
</dbReference>
<gene>
    <name evidence="6" type="primary">rplJ</name>
    <name evidence="7" type="ORF">ENJ89_03005</name>
</gene>
<dbReference type="SUPFAM" id="SSF160369">
    <property type="entry name" value="Ribosomal protein L10-like"/>
    <property type="match status" value="1"/>
</dbReference>
<keyword evidence="4 6" id="KW-0687">Ribonucleoprotein</keyword>
<dbReference type="InterPro" id="IPR047865">
    <property type="entry name" value="Ribosomal_uL10_bac_type"/>
</dbReference>
<reference evidence="7" key="1">
    <citation type="journal article" date="2020" name="mSystems">
        <title>Genome- and Community-Level Interaction Insights into Carbon Utilization and Element Cycling Functions of Hydrothermarchaeota in Hydrothermal Sediment.</title>
        <authorList>
            <person name="Zhou Z."/>
            <person name="Liu Y."/>
            <person name="Xu W."/>
            <person name="Pan J."/>
            <person name="Luo Z.H."/>
            <person name="Li M."/>
        </authorList>
    </citation>
    <scope>NUCLEOTIDE SEQUENCE [LARGE SCALE GENOMIC DNA]</scope>
    <source>
        <strain evidence="7">HyVt-527</strain>
    </source>
</reference>
<dbReference type="GO" id="GO:0006412">
    <property type="term" value="P:translation"/>
    <property type="evidence" value="ECO:0007669"/>
    <property type="project" value="UniProtKB-UniRule"/>
</dbReference>
<dbReference type="GO" id="GO:0005840">
    <property type="term" value="C:ribosome"/>
    <property type="evidence" value="ECO:0007669"/>
    <property type="project" value="UniProtKB-KW"/>
</dbReference>
<dbReference type="Gene3D" id="3.30.70.1730">
    <property type="match status" value="1"/>
</dbReference>
<accession>A0A7V5PN47</accession>
<dbReference type="AlphaFoldDB" id="A0A7V5PN47"/>
<name>A0A7V5PN47_CALAY</name>
<dbReference type="NCBIfam" id="NF000955">
    <property type="entry name" value="PRK00099.1-1"/>
    <property type="match status" value="1"/>
</dbReference>
<keyword evidence="6" id="KW-0694">RNA-binding</keyword>
<comment type="caution">
    <text evidence="7">The sequence shown here is derived from an EMBL/GenBank/DDBJ whole genome shotgun (WGS) entry which is preliminary data.</text>
</comment>
<dbReference type="Proteomes" id="UP000886124">
    <property type="component" value="Unassembled WGS sequence"/>
</dbReference>
<proteinExistence type="inferred from homology"/>
<evidence type="ECO:0000256" key="5">
    <source>
        <dbReference type="ARBA" id="ARBA00035202"/>
    </source>
</evidence>
<keyword evidence="6" id="KW-0699">rRNA-binding</keyword>
<keyword evidence="3 6" id="KW-0689">Ribosomal protein</keyword>
<dbReference type="GO" id="GO:0070180">
    <property type="term" value="F:large ribosomal subunit rRNA binding"/>
    <property type="evidence" value="ECO:0007669"/>
    <property type="project" value="UniProtKB-UniRule"/>
</dbReference>
<comment type="subunit">
    <text evidence="6">Part of the ribosomal stalk of the 50S ribosomal subunit. The N-terminus interacts with L11 and the large rRNA to form the base of the stalk. The C-terminus forms an elongated spine to which L12 dimers bind in a sequential fashion forming a multimeric L10(L12)X complex.</text>
</comment>
<dbReference type="EMBL" id="DROD01000205">
    <property type="protein sequence ID" value="HHJ52141.1"/>
    <property type="molecule type" value="Genomic_DNA"/>
</dbReference>
<dbReference type="GO" id="GO:1990904">
    <property type="term" value="C:ribonucleoprotein complex"/>
    <property type="evidence" value="ECO:0007669"/>
    <property type="project" value="UniProtKB-KW"/>
</dbReference>
<protein>
    <recommendedName>
        <fullName evidence="5 6">Large ribosomal subunit protein uL10</fullName>
    </recommendedName>
</protein>
<dbReference type="InterPro" id="IPR001790">
    <property type="entry name" value="Ribosomal_uL10"/>
</dbReference>
<comment type="function">
    <text evidence="1 6">Forms part of the ribosomal stalk, playing a central role in the interaction of the ribosome with GTP-bound translation factors.</text>
</comment>
<dbReference type="Pfam" id="PF00466">
    <property type="entry name" value="Ribosomal_L10"/>
    <property type="match status" value="1"/>
</dbReference>
<organism evidence="7">
    <name type="scientific">Caldithrix abyssi</name>
    <dbReference type="NCBI Taxonomy" id="187145"/>
    <lineage>
        <taxon>Bacteria</taxon>
        <taxon>Pseudomonadati</taxon>
        <taxon>Calditrichota</taxon>
        <taxon>Calditrichia</taxon>
        <taxon>Calditrichales</taxon>
        <taxon>Calditrichaceae</taxon>
        <taxon>Caldithrix</taxon>
    </lineage>
</organism>
<evidence type="ECO:0000313" key="7">
    <source>
        <dbReference type="EMBL" id="HHJ52141.1"/>
    </source>
</evidence>
<dbReference type="Gene3D" id="6.10.250.290">
    <property type="match status" value="1"/>
</dbReference>
<sequence>MPTQEKIQLVEEYAEKFKKAKSVYLTDFTGLNVQMTDELRRKFREANVEYKVLKNRLAKRSLNEAGVEDLDPYLKGVTSFVIGYDDPVVPAQIIKEFNKKKELLKLKAALFEGRVFGEDQVAKLADLPSREVLLSQFVGMLQSPMTKLAATLQASMQKLVRTLDALKEAKNS</sequence>
<evidence type="ECO:0000256" key="2">
    <source>
        <dbReference type="ARBA" id="ARBA00008889"/>
    </source>
</evidence>